<gene>
    <name evidence="1" type="ORF">EKG38_06765</name>
</gene>
<dbReference type="EMBL" id="RXNU01000003">
    <property type="protein sequence ID" value="RTR39504.1"/>
    <property type="molecule type" value="Genomic_DNA"/>
</dbReference>
<dbReference type="InterPro" id="IPR019405">
    <property type="entry name" value="Lactonase_7-beta_prop"/>
</dbReference>
<dbReference type="InterPro" id="IPR051200">
    <property type="entry name" value="Host-pathogen_enzymatic-act"/>
</dbReference>
<evidence type="ECO:0000313" key="2">
    <source>
        <dbReference type="Proteomes" id="UP000267448"/>
    </source>
</evidence>
<keyword evidence="2" id="KW-1185">Reference proteome</keyword>
<proteinExistence type="predicted"/>
<organism evidence="1 2">
    <name type="scientific">Shewanella canadensis</name>
    <dbReference type="NCBI Taxonomy" id="271096"/>
    <lineage>
        <taxon>Bacteria</taxon>
        <taxon>Pseudomonadati</taxon>
        <taxon>Pseudomonadota</taxon>
        <taxon>Gammaproteobacteria</taxon>
        <taxon>Alteromonadales</taxon>
        <taxon>Shewanellaceae</taxon>
        <taxon>Shewanella</taxon>
    </lineage>
</organism>
<protein>
    <recommendedName>
        <fullName evidence="3">3-carboxymuconate cyclase</fullName>
    </recommendedName>
</protein>
<dbReference type="InterPro" id="IPR015943">
    <property type="entry name" value="WD40/YVTN_repeat-like_dom_sf"/>
</dbReference>
<comment type="caution">
    <text evidence="1">The sequence shown here is derived from an EMBL/GenBank/DDBJ whole genome shotgun (WGS) entry which is preliminary data.</text>
</comment>
<accession>A0A3S0L209</accession>
<dbReference type="AlphaFoldDB" id="A0A3S0L209"/>
<dbReference type="Proteomes" id="UP000267448">
    <property type="component" value="Unassembled WGS sequence"/>
</dbReference>
<evidence type="ECO:0008006" key="3">
    <source>
        <dbReference type="Google" id="ProtNLM"/>
    </source>
</evidence>
<evidence type="ECO:0000313" key="1">
    <source>
        <dbReference type="EMBL" id="RTR39504.1"/>
    </source>
</evidence>
<reference evidence="1 2" key="1">
    <citation type="submission" date="2018-12" db="EMBL/GenBank/DDBJ databases">
        <authorList>
            <person name="Yu L."/>
        </authorList>
    </citation>
    <scope>NUCLEOTIDE SEQUENCE [LARGE SCALE GENOMIC DNA]</scope>
    <source>
        <strain evidence="1 2">HAW-EB2</strain>
    </source>
</reference>
<dbReference type="Pfam" id="PF10282">
    <property type="entry name" value="Lactonase"/>
    <property type="match status" value="1"/>
</dbReference>
<sequence length="483" mass="51896">MLTSWSYLIDLSGNRALCAFFVSLLISIELANVEPARLRHYEKGDGFMPLIKLIQRLSPLLVCASLLGCSLASHETRSDSKLTATMTMTMVQVLIDNEAGVDGLDNPRAVKISPDGTHAAVVSGDDNSMAIFDIDDDFTLTFNRVFKNNIYGVTGLEGASQLAFLPSGNKMFTVSFYDSALVVFDRGEEHQYRFKRRLSDGLSIERIFKDTEPLGALDTLGLLGAWDLVASGDGQQLYIASYKSNALSVFDVSGDDLVFNRFEGEEPGLGGAVGLDLSGDNTLLAVTGFDEHMLTLYNRTMDGELELSQILRGGDTGIPYLVNPQVVKFSPDGHFIYVACSGSDAIVVLNRIEAVSGSGTRKGEDAAKYALFQTLTNDELGGGLKGAGSLAISSDGSRLYAAGEADSGVLVLRKENDGRLSLESKLFDTELVNKGLPAGDNKDINVLVGVSSLQLSKDGQYLLVTSAKQDSLYVLKLKASVSK</sequence>
<dbReference type="Gene3D" id="2.130.10.10">
    <property type="entry name" value="YVTN repeat-like/Quinoprotein amine dehydrogenase"/>
    <property type="match status" value="3"/>
</dbReference>
<dbReference type="SUPFAM" id="SSF82171">
    <property type="entry name" value="DPP6 N-terminal domain-like"/>
    <property type="match status" value="1"/>
</dbReference>
<dbReference type="OrthoDB" id="6253001at2"/>
<dbReference type="PANTHER" id="PTHR47197">
    <property type="entry name" value="PROTEIN NIRF"/>
    <property type="match status" value="1"/>
</dbReference>
<dbReference type="PANTHER" id="PTHR47197:SF3">
    <property type="entry name" value="DIHYDRO-HEME D1 DEHYDROGENASE"/>
    <property type="match status" value="1"/>
</dbReference>
<name>A0A3S0L209_9GAMM</name>